<name>A0ABX5KHQ3_9BURK</name>
<gene>
    <name evidence="1" type="ORF">C7402_115227</name>
</gene>
<evidence type="ECO:0000313" key="2">
    <source>
        <dbReference type="Proteomes" id="UP000245712"/>
    </source>
</evidence>
<evidence type="ECO:0000313" key="1">
    <source>
        <dbReference type="EMBL" id="PVX77168.1"/>
    </source>
</evidence>
<dbReference type="RefSeq" id="WP_116613105.1">
    <property type="nucleotide sequence ID" value="NZ_QEOB01000015.1"/>
</dbReference>
<proteinExistence type="predicted"/>
<dbReference type="Proteomes" id="UP000245712">
    <property type="component" value="Unassembled WGS sequence"/>
</dbReference>
<organism evidence="1 2">
    <name type="scientific">Paraburkholderia unamae</name>
    <dbReference type="NCBI Taxonomy" id="219649"/>
    <lineage>
        <taxon>Bacteria</taxon>
        <taxon>Pseudomonadati</taxon>
        <taxon>Pseudomonadota</taxon>
        <taxon>Betaproteobacteria</taxon>
        <taxon>Burkholderiales</taxon>
        <taxon>Burkholderiaceae</taxon>
        <taxon>Paraburkholderia</taxon>
    </lineage>
</organism>
<reference evidence="1 2" key="1">
    <citation type="submission" date="2018-05" db="EMBL/GenBank/DDBJ databases">
        <title>Genomic Encyclopedia of Type Strains, Phase IV (KMG-V): Genome sequencing to study the core and pangenomes of soil and plant-associated prokaryotes.</title>
        <authorList>
            <person name="Whitman W."/>
        </authorList>
    </citation>
    <scope>NUCLEOTIDE SEQUENCE [LARGE SCALE GENOMIC DNA]</scope>
    <source>
        <strain evidence="1 2">SCZa-39</strain>
    </source>
</reference>
<dbReference type="InterPro" id="IPR056209">
    <property type="entry name" value="SU10_adaptor"/>
</dbReference>
<dbReference type="EMBL" id="QEOB01000015">
    <property type="protein sequence ID" value="PVX77168.1"/>
    <property type="molecule type" value="Genomic_DNA"/>
</dbReference>
<evidence type="ECO:0008006" key="3">
    <source>
        <dbReference type="Google" id="ProtNLM"/>
    </source>
</evidence>
<keyword evidence="2" id="KW-1185">Reference proteome</keyword>
<protein>
    <recommendedName>
        <fullName evidence="3">Bacteriophage Mu GpT domain-containing protein</fullName>
    </recommendedName>
</protein>
<dbReference type="Pfam" id="PF24175">
    <property type="entry name" value="SU10_adaptor"/>
    <property type="match status" value="1"/>
</dbReference>
<comment type="caution">
    <text evidence="1">The sequence shown here is derived from an EMBL/GenBank/DDBJ whole genome shotgun (WGS) entry which is preliminary data.</text>
</comment>
<accession>A0ABX5KHQ3</accession>
<sequence length="228" mass="25376">MTQFVRPVGNGTPTGVAGVYDYFSLKQAVQDWFARSDLGSWIDYFIQKAEAKIYRDIFAMNQGQGVSDIETAMNVTTQSDGTAPLPSGYLGLKIGLVSLDNNTFELQRRNPEFIYTRHPFRGPAGTPTYIARQGMNFIFGPFPDQAYPITGIYWQRMGQLTSVNNVTWMTNSIPTVLLAACNAAVARFLKDEEAMQIWDAEYLSEMNDFLLAERAEENSGSAFAMVAG</sequence>